<organism evidence="1 2">
    <name type="scientific">Rhabditophanes sp. KR3021</name>
    <dbReference type="NCBI Taxonomy" id="114890"/>
    <lineage>
        <taxon>Eukaryota</taxon>
        <taxon>Metazoa</taxon>
        <taxon>Ecdysozoa</taxon>
        <taxon>Nematoda</taxon>
        <taxon>Chromadorea</taxon>
        <taxon>Rhabditida</taxon>
        <taxon>Tylenchina</taxon>
        <taxon>Panagrolaimomorpha</taxon>
        <taxon>Strongyloidoidea</taxon>
        <taxon>Alloionematidae</taxon>
        <taxon>Rhabditophanes</taxon>
    </lineage>
</organism>
<accession>A0AC35THP8</accession>
<dbReference type="Proteomes" id="UP000095286">
    <property type="component" value="Unplaced"/>
</dbReference>
<name>A0AC35THP8_9BILA</name>
<reference evidence="2" key="1">
    <citation type="submission" date="2016-11" db="UniProtKB">
        <authorList>
            <consortium name="WormBaseParasite"/>
        </authorList>
    </citation>
    <scope>IDENTIFICATION</scope>
    <source>
        <strain evidence="2">KR3021</strain>
    </source>
</reference>
<proteinExistence type="predicted"/>
<evidence type="ECO:0000313" key="2">
    <source>
        <dbReference type="WBParaSite" id="RSKR_0000070200.1"/>
    </source>
</evidence>
<dbReference type="WBParaSite" id="RSKR_0000070200.1">
    <property type="protein sequence ID" value="RSKR_0000070200.1"/>
    <property type="gene ID" value="RSKR_0000070200"/>
</dbReference>
<sequence length="317" mass="34946">MTCCDCIIKFIGVSALSLLAVCISKIVYKLVYPFFLAKTPDLHKLAGAKYAVVTGATDGIGKQFATQLAQKGFGVVLVSRSEEKLGSVKKEIEELVAGAEVETIVFDFTCSDAKEYENKIFKKLRTLEVGILVNNVGIATEAPEILHKTFGEPERSRNVSVVNTLPTTILSQEVLKQMVPRNSGIIINIGSLLGSQQFAEWSVYSSTKKYISHLSGILNKEYAPLGITIQSLTTGLVTTNLSKVKKTSFFAPNPSTYVHSALGTVGNIQETTGYFAHQLQFEFINLLPTWLIDYVIKKENTVMRKNLLRSSEHKKNN</sequence>
<evidence type="ECO:0000313" key="1">
    <source>
        <dbReference type="Proteomes" id="UP000095286"/>
    </source>
</evidence>
<protein>
    <submittedName>
        <fullName evidence="2">Estradiol 17-beta-dehydrogenase 12</fullName>
    </submittedName>
</protein>